<proteinExistence type="predicted"/>
<keyword evidence="3" id="KW-1185">Reference proteome</keyword>
<dbReference type="AlphaFoldDB" id="A0AA36F2G6"/>
<protein>
    <submittedName>
        <fullName evidence="2">Uncharacterized protein</fullName>
    </submittedName>
</protein>
<keyword evidence="1" id="KW-0472">Membrane</keyword>
<organism evidence="2 3">
    <name type="scientific">Octopus vulgaris</name>
    <name type="common">Common octopus</name>
    <dbReference type="NCBI Taxonomy" id="6645"/>
    <lineage>
        <taxon>Eukaryota</taxon>
        <taxon>Metazoa</taxon>
        <taxon>Spiralia</taxon>
        <taxon>Lophotrochozoa</taxon>
        <taxon>Mollusca</taxon>
        <taxon>Cephalopoda</taxon>
        <taxon>Coleoidea</taxon>
        <taxon>Octopodiformes</taxon>
        <taxon>Octopoda</taxon>
        <taxon>Incirrata</taxon>
        <taxon>Octopodidae</taxon>
        <taxon>Octopus</taxon>
    </lineage>
</organism>
<reference evidence="2" key="1">
    <citation type="submission" date="2023-08" db="EMBL/GenBank/DDBJ databases">
        <authorList>
            <person name="Alioto T."/>
            <person name="Alioto T."/>
            <person name="Gomez Garrido J."/>
        </authorList>
    </citation>
    <scope>NUCLEOTIDE SEQUENCE</scope>
</reference>
<keyword evidence="1" id="KW-0812">Transmembrane</keyword>
<feature type="transmembrane region" description="Helical" evidence="1">
    <location>
        <begin position="21"/>
        <end position="42"/>
    </location>
</feature>
<dbReference type="Proteomes" id="UP001162480">
    <property type="component" value="Chromosome 5"/>
</dbReference>
<gene>
    <name evidence="2" type="ORF">OCTVUL_1B011584</name>
</gene>
<accession>A0AA36F2G6</accession>
<evidence type="ECO:0000256" key="1">
    <source>
        <dbReference type="SAM" id="Phobius"/>
    </source>
</evidence>
<sequence>MPNGRKGITTFQKLGTIMGPCLIIFGLPLLIPGIAITVVPFYDETGFPKFGGLHIFGFFILFTAILLTISGCAFSCMRRATISPLEQVQLVSPWGTPRHGSVLQQKEELMPCTGEMS</sequence>
<dbReference type="EMBL" id="OX597818">
    <property type="protein sequence ID" value="CAI9723231.1"/>
    <property type="molecule type" value="Genomic_DNA"/>
</dbReference>
<evidence type="ECO:0000313" key="2">
    <source>
        <dbReference type="EMBL" id="CAI9723231.1"/>
    </source>
</evidence>
<evidence type="ECO:0000313" key="3">
    <source>
        <dbReference type="Proteomes" id="UP001162480"/>
    </source>
</evidence>
<feature type="transmembrane region" description="Helical" evidence="1">
    <location>
        <begin position="54"/>
        <end position="77"/>
    </location>
</feature>
<keyword evidence="1" id="KW-1133">Transmembrane helix</keyword>
<name>A0AA36F2G6_OCTVU</name>